<dbReference type="InterPro" id="IPR003607">
    <property type="entry name" value="HD/PDEase_dom"/>
</dbReference>
<protein>
    <submittedName>
        <fullName evidence="10">HD domain-containing protein</fullName>
    </submittedName>
</protein>
<evidence type="ECO:0000256" key="2">
    <source>
        <dbReference type="ARBA" id="ARBA00022475"/>
    </source>
</evidence>
<keyword evidence="5 8" id="KW-1133">Transmembrane helix</keyword>
<dbReference type="RefSeq" id="WP_254151422.1">
    <property type="nucleotide sequence ID" value="NZ_JAHESD010000001.1"/>
</dbReference>
<dbReference type="PANTHER" id="PTHR21174:SF0">
    <property type="entry name" value="HD PHOSPHOHYDROLASE FAMILY PROTEIN-RELATED"/>
    <property type="match status" value="1"/>
</dbReference>
<dbReference type="Gene3D" id="1.10.3210.10">
    <property type="entry name" value="Hypothetical protein af1432"/>
    <property type="match status" value="1"/>
</dbReference>
<organism evidence="10 11">
    <name type="scientific">Chryseosolibacter indicus</name>
    <dbReference type="NCBI Taxonomy" id="2782351"/>
    <lineage>
        <taxon>Bacteria</taxon>
        <taxon>Pseudomonadati</taxon>
        <taxon>Bacteroidota</taxon>
        <taxon>Cytophagia</taxon>
        <taxon>Cytophagales</taxon>
        <taxon>Chryseotaleaceae</taxon>
        <taxon>Chryseosolibacter</taxon>
    </lineage>
</organism>
<accession>A0ABS5VLS4</accession>
<feature type="transmembrane region" description="Helical" evidence="8">
    <location>
        <begin position="379"/>
        <end position="398"/>
    </location>
</feature>
<dbReference type="EMBL" id="JAHESD010000001">
    <property type="protein sequence ID" value="MBT1701722.1"/>
    <property type="molecule type" value="Genomic_DNA"/>
</dbReference>
<evidence type="ECO:0000256" key="4">
    <source>
        <dbReference type="ARBA" id="ARBA00022741"/>
    </source>
</evidence>
<keyword evidence="4" id="KW-0547">Nucleotide-binding</keyword>
<keyword evidence="6" id="KW-0051">Antiviral defense</keyword>
<evidence type="ECO:0000313" key="10">
    <source>
        <dbReference type="EMBL" id="MBT1701722.1"/>
    </source>
</evidence>
<feature type="transmembrane region" description="Helical" evidence="8">
    <location>
        <begin position="254"/>
        <end position="271"/>
    </location>
</feature>
<evidence type="ECO:0000256" key="5">
    <source>
        <dbReference type="ARBA" id="ARBA00022989"/>
    </source>
</evidence>
<feature type="domain" description="HD/PDEase" evidence="9">
    <location>
        <begin position="25"/>
        <end position="139"/>
    </location>
</feature>
<dbReference type="InterPro" id="IPR043760">
    <property type="entry name" value="PycTM_dom"/>
</dbReference>
<feature type="transmembrane region" description="Helical" evidence="8">
    <location>
        <begin position="280"/>
        <end position="301"/>
    </location>
</feature>
<keyword evidence="11" id="KW-1185">Reference proteome</keyword>
<comment type="subcellular location">
    <subcellularLocation>
        <location evidence="1">Cell membrane</location>
    </subcellularLocation>
</comment>
<evidence type="ECO:0000313" key="11">
    <source>
        <dbReference type="Proteomes" id="UP000772618"/>
    </source>
</evidence>
<evidence type="ECO:0000256" key="1">
    <source>
        <dbReference type="ARBA" id="ARBA00004236"/>
    </source>
</evidence>
<keyword evidence="7 8" id="KW-0472">Membrane</keyword>
<dbReference type="Pfam" id="PF18967">
    <property type="entry name" value="PycTM"/>
    <property type="match status" value="1"/>
</dbReference>
<evidence type="ECO:0000256" key="7">
    <source>
        <dbReference type="ARBA" id="ARBA00023136"/>
    </source>
</evidence>
<dbReference type="PANTHER" id="PTHR21174">
    <property type="match status" value="1"/>
</dbReference>
<dbReference type="CDD" id="cd00077">
    <property type="entry name" value="HDc"/>
    <property type="match status" value="1"/>
</dbReference>
<proteinExistence type="predicted"/>
<keyword evidence="2" id="KW-1003">Cell membrane</keyword>
<dbReference type="InterPro" id="IPR006674">
    <property type="entry name" value="HD_domain"/>
</dbReference>
<dbReference type="SMART" id="SM00471">
    <property type="entry name" value="HDc"/>
    <property type="match status" value="1"/>
</dbReference>
<dbReference type="Pfam" id="PF01966">
    <property type="entry name" value="HD"/>
    <property type="match status" value="1"/>
</dbReference>
<evidence type="ECO:0000256" key="8">
    <source>
        <dbReference type="SAM" id="Phobius"/>
    </source>
</evidence>
<keyword evidence="3 8" id="KW-0812">Transmembrane</keyword>
<evidence type="ECO:0000259" key="9">
    <source>
        <dbReference type="SMART" id="SM00471"/>
    </source>
</evidence>
<reference evidence="10 11" key="1">
    <citation type="submission" date="2021-05" db="EMBL/GenBank/DDBJ databases">
        <title>A Polyphasic approach of four new species of the genus Ohtaekwangia: Ohtaekwangia histidinii sp. nov., Ohtaekwangia cretensis sp. nov., Ohtaekwangia indiensis sp. nov., Ohtaekwangia reichenbachii sp. nov. from diverse environment.</title>
        <authorList>
            <person name="Octaviana S."/>
        </authorList>
    </citation>
    <scope>NUCLEOTIDE SEQUENCE [LARGE SCALE GENOMIC DNA]</scope>
    <source>
        <strain evidence="10 11">PWU20</strain>
    </source>
</reference>
<evidence type="ECO:0000256" key="3">
    <source>
        <dbReference type="ARBA" id="ARBA00022692"/>
    </source>
</evidence>
<sequence>METEFIIKAREFAEYVFNDRSFENRAFHNISHTREVVRAAEEIGRQTSLNDDELESVIIAAWLHDIGYVSGQENHEMNAALKSKELLQEWGASQKKITEVTEAIMATKMPQQPKTLVSKVLCDADLYHLSTEQCTAKAENLRKEWEHSGHKVMNEAEWVHSNLSFMENHRYHTPYGQEILQQGKKKNIKKLRKLVKPEFTEKKFHKLEDEVVKLKAKLEKEKLLKPDRGIETMFRTTSQNHLMLSQMADNKSNILITINSIILSVVVSVLVRKLEENPRLIVPTIMLITVCLATTVFAILATRPNISSGRFTREDIKNKRTNLLFFGNFHGMKVEDYEWSMKEMMKDADYLYGSLIKDIYFLGIVLAKKYKFLRIAYNVFMFGFVVSILSFIVAFMLSPKI</sequence>
<dbReference type="Proteomes" id="UP000772618">
    <property type="component" value="Unassembled WGS sequence"/>
</dbReference>
<dbReference type="SUPFAM" id="SSF109604">
    <property type="entry name" value="HD-domain/PDEase-like"/>
    <property type="match status" value="1"/>
</dbReference>
<name>A0ABS5VLS4_9BACT</name>
<gene>
    <name evidence="10" type="ORF">KK060_00425</name>
</gene>
<dbReference type="InterPro" id="IPR009218">
    <property type="entry name" value="HD_phosphohydro"/>
</dbReference>
<evidence type="ECO:0000256" key="6">
    <source>
        <dbReference type="ARBA" id="ARBA00023118"/>
    </source>
</evidence>
<comment type="caution">
    <text evidence="10">The sequence shown here is derived from an EMBL/GenBank/DDBJ whole genome shotgun (WGS) entry which is preliminary data.</text>
</comment>